<dbReference type="Proteomes" id="UP000187209">
    <property type="component" value="Unassembled WGS sequence"/>
</dbReference>
<evidence type="ECO:0000313" key="1">
    <source>
        <dbReference type="EMBL" id="OMJ95213.1"/>
    </source>
</evidence>
<keyword evidence="2" id="KW-1185">Reference proteome</keyword>
<sequence length="367" mass="43217">MDQFAKCFYDNCFQKPEHLCRCKGECVFICKEHDKDHKMQSGEHSYNMIYIYVDTVTMLNTIKQNIQAINALRDECLKEFSCLIRNISQLHSKMIADIDSSDAFLRHSMKILIESPMKQVEHNWKLIKEYNKNVWKYIPKTFCLKKIFMAADEVYNQKFSGYFILEKVLMISKEKFNQELDYLTEVYMMKTRNVDRIVREAVEVDEIFEVDENQEKVKNFEKSQDFYIEASINEGILSTLFQAITMTDDFQGEISFQAENGYRITEAHILVNWETYLLPKISESKMSQDSKSISFSFTVSIPHKRFWAKTITLNLTGKMTKIKTIKKIVLKNAIKPMIKKIKESVPMYQSKEEAQKAAENFLLSKYT</sequence>
<evidence type="ECO:0000313" key="2">
    <source>
        <dbReference type="Proteomes" id="UP000187209"/>
    </source>
</evidence>
<dbReference type="AlphaFoldDB" id="A0A1R2D1U7"/>
<dbReference type="EMBL" id="MPUH01000015">
    <property type="protein sequence ID" value="OMJ95213.1"/>
    <property type="molecule type" value="Genomic_DNA"/>
</dbReference>
<organism evidence="1 2">
    <name type="scientific">Stentor coeruleus</name>
    <dbReference type="NCBI Taxonomy" id="5963"/>
    <lineage>
        <taxon>Eukaryota</taxon>
        <taxon>Sar</taxon>
        <taxon>Alveolata</taxon>
        <taxon>Ciliophora</taxon>
        <taxon>Postciliodesmatophora</taxon>
        <taxon>Heterotrichea</taxon>
        <taxon>Heterotrichida</taxon>
        <taxon>Stentoridae</taxon>
        <taxon>Stentor</taxon>
    </lineage>
</organism>
<proteinExistence type="predicted"/>
<accession>A0A1R2D1U7</accession>
<protein>
    <submittedName>
        <fullName evidence="1">Uncharacterized protein</fullName>
    </submittedName>
</protein>
<gene>
    <name evidence="1" type="ORF">SteCoe_1419</name>
</gene>
<name>A0A1R2D1U7_9CILI</name>
<reference evidence="1 2" key="1">
    <citation type="submission" date="2016-11" db="EMBL/GenBank/DDBJ databases">
        <title>The macronuclear genome of Stentor coeruleus: a giant cell with tiny introns.</title>
        <authorList>
            <person name="Slabodnick M."/>
            <person name="Ruby J.G."/>
            <person name="Reiff S.B."/>
            <person name="Swart E.C."/>
            <person name="Gosai S."/>
            <person name="Prabakaran S."/>
            <person name="Witkowska E."/>
            <person name="Larue G.E."/>
            <person name="Fisher S."/>
            <person name="Freeman R.M."/>
            <person name="Gunawardena J."/>
            <person name="Chu W."/>
            <person name="Stover N.A."/>
            <person name="Gregory B.D."/>
            <person name="Nowacki M."/>
            <person name="Derisi J."/>
            <person name="Roy S.W."/>
            <person name="Marshall W.F."/>
            <person name="Sood P."/>
        </authorList>
    </citation>
    <scope>NUCLEOTIDE SEQUENCE [LARGE SCALE GENOMIC DNA]</scope>
    <source>
        <strain evidence="1">WM001</strain>
    </source>
</reference>
<comment type="caution">
    <text evidence="1">The sequence shown here is derived from an EMBL/GenBank/DDBJ whole genome shotgun (WGS) entry which is preliminary data.</text>
</comment>